<evidence type="ECO:0000256" key="10">
    <source>
        <dbReference type="ARBA" id="ARBA00022960"/>
    </source>
</evidence>
<accession>A0A3E2TJJ1</accession>
<comment type="catalytic activity">
    <reaction evidence="16">
        <text>a beta-lactam + H2O = a substituted beta-amino acid</text>
        <dbReference type="Rhea" id="RHEA:20401"/>
        <dbReference type="ChEBI" id="CHEBI:15377"/>
        <dbReference type="ChEBI" id="CHEBI:35627"/>
        <dbReference type="ChEBI" id="CHEBI:140347"/>
        <dbReference type="EC" id="3.5.2.6"/>
    </reaction>
</comment>
<keyword evidence="8" id="KW-0732">Signal</keyword>
<feature type="domain" description="Penicillin-binding protein transpeptidase" evidence="19">
    <location>
        <begin position="932"/>
        <end position="1086"/>
    </location>
</feature>
<feature type="domain" description="Penicillin-binding protein dimerisation" evidence="20">
    <location>
        <begin position="54"/>
        <end position="142"/>
    </location>
</feature>
<feature type="domain" description="Penicillin-binding protein dimerisation" evidence="20">
    <location>
        <begin position="341"/>
        <end position="599"/>
    </location>
</feature>
<evidence type="ECO:0000256" key="15">
    <source>
        <dbReference type="ARBA" id="ARBA00023316"/>
    </source>
</evidence>
<dbReference type="SUPFAM" id="SSF56519">
    <property type="entry name" value="Penicillin binding protein dimerisation domain"/>
    <property type="match status" value="2"/>
</dbReference>
<dbReference type="InterPro" id="IPR005311">
    <property type="entry name" value="PBP_dimer"/>
</dbReference>
<evidence type="ECO:0000256" key="6">
    <source>
        <dbReference type="ARBA" id="ARBA00022475"/>
    </source>
</evidence>
<dbReference type="Pfam" id="PF00905">
    <property type="entry name" value="Transpeptidase"/>
    <property type="match status" value="2"/>
</dbReference>
<dbReference type="Proteomes" id="UP000261011">
    <property type="component" value="Unassembled WGS sequence"/>
</dbReference>
<evidence type="ECO:0000259" key="20">
    <source>
        <dbReference type="Pfam" id="PF03717"/>
    </source>
</evidence>
<dbReference type="Gene3D" id="3.90.1310.10">
    <property type="entry name" value="Penicillin-binding protein 2a (Domain 2)"/>
    <property type="match status" value="2"/>
</dbReference>
<feature type="region of interest" description="Disordered" evidence="17">
    <location>
        <begin position="1104"/>
        <end position="1153"/>
    </location>
</feature>
<comment type="caution">
    <text evidence="21">The sequence shown here is derived from an EMBL/GenBank/DDBJ whole genome shotgun (WGS) entry which is preliminary data.</text>
</comment>
<dbReference type="GO" id="GO:0005886">
    <property type="term" value="C:plasma membrane"/>
    <property type="evidence" value="ECO:0007669"/>
    <property type="project" value="TreeGrafter"/>
</dbReference>
<dbReference type="PANTHER" id="PTHR30627:SF2">
    <property type="entry name" value="PEPTIDOGLYCAN D,D-TRANSPEPTIDASE MRDA"/>
    <property type="match status" value="1"/>
</dbReference>
<comment type="similarity">
    <text evidence="3">Belongs to the transpeptidase family.</text>
</comment>
<dbReference type="GO" id="GO:0071555">
    <property type="term" value="P:cell wall organization"/>
    <property type="evidence" value="ECO:0007669"/>
    <property type="project" value="TreeGrafter"/>
</dbReference>
<gene>
    <name evidence="21" type="ORF">DXA39_02560</name>
</gene>
<dbReference type="GO" id="GO:0008800">
    <property type="term" value="F:beta-lactamase activity"/>
    <property type="evidence" value="ECO:0007669"/>
    <property type="project" value="UniProtKB-UniRule"/>
</dbReference>
<evidence type="ECO:0000256" key="2">
    <source>
        <dbReference type="ARBA" id="ARBA00004236"/>
    </source>
</evidence>
<dbReference type="InterPro" id="IPR012338">
    <property type="entry name" value="Beta-lactam/transpept-like"/>
</dbReference>
<dbReference type="Gene3D" id="3.40.710.10">
    <property type="entry name" value="DD-peptidase/beta-lactamase superfamily"/>
    <property type="match status" value="1"/>
</dbReference>
<evidence type="ECO:0000256" key="17">
    <source>
        <dbReference type="SAM" id="MobiDB-lite"/>
    </source>
</evidence>
<keyword evidence="6" id="KW-1003">Cell membrane</keyword>
<dbReference type="SUPFAM" id="SSF56601">
    <property type="entry name" value="beta-lactamase/transpeptidase-like"/>
    <property type="match status" value="1"/>
</dbReference>
<evidence type="ECO:0000313" key="22">
    <source>
        <dbReference type="Proteomes" id="UP000261011"/>
    </source>
</evidence>
<evidence type="ECO:0000256" key="12">
    <source>
        <dbReference type="ARBA" id="ARBA00022989"/>
    </source>
</evidence>
<keyword evidence="7 18" id="KW-0812">Transmembrane</keyword>
<dbReference type="InterPro" id="IPR050515">
    <property type="entry name" value="Beta-lactam/transpept"/>
</dbReference>
<evidence type="ECO:0000256" key="16">
    <source>
        <dbReference type="RuleBase" id="RU361140"/>
    </source>
</evidence>
<keyword evidence="12 18" id="KW-1133">Transmembrane helix</keyword>
<evidence type="ECO:0000256" key="11">
    <source>
        <dbReference type="ARBA" id="ARBA00022984"/>
    </source>
</evidence>
<keyword evidence="22" id="KW-1185">Reference proteome</keyword>
<feature type="domain" description="Penicillin-binding protein transpeptidase" evidence="19">
    <location>
        <begin position="659"/>
        <end position="840"/>
    </location>
</feature>
<evidence type="ECO:0000313" key="21">
    <source>
        <dbReference type="EMBL" id="RGB77127.1"/>
    </source>
</evidence>
<dbReference type="GO" id="GO:0046677">
    <property type="term" value="P:response to antibiotic"/>
    <property type="evidence" value="ECO:0007669"/>
    <property type="project" value="UniProtKB-UniRule"/>
</dbReference>
<proteinExistence type="inferred from homology"/>
<dbReference type="EC" id="3.5.2.6" evidence="5 16"/>
<evidence type="ECO:0000256" key="8">
    <source>
        <dbReference type="ARBA" id="ARBA00022729"/>
    </source>
</evidence>
<dbReference type="EMBL" id="QVEU01000002">
    <property type="protein sequence ID" value="RGB77127.1"/>
    <property type="molecule type" value="Genomic_DNA"/>
</dbReference>
<dbReference type="GO" id="GO:0008658">
    <property type="term" value="F:penicillin binding"/>
    <property type="evidence" value="ECO:0007669"/>
    <property type="project" value="InterPro"/>
</dbReference>
<evidence type="ECO:0000256" key="18">
    <source>
        <dbReference type="SAM" id="Phobius"/>
    </source>
</evidence>
<comment type="subcellular location">
    <subcellularLocation>
        <location evidence="2">Cell membrane</location>
    </subcellularLocation>
    <subcellularLocation>
        <location evidence="1">Membrane</location>
        <topology evidence="1">Single-pass membrane protein</topology>
    </subcellularLocation>
</comment>
<evidence type="ECO:0000256" key="4">
    <source>
        <dbReference type="ARBA" id="ARBA00007898"/>
    </source>
</evidence>
<evidence type="ECO:0000259" key="19">
    <source>
        <dbReference type="Pfam" id="PF00905"/>
    </source>
</evidence>
<dbReference type="PANTHER" id="PTHR30627">
    <property type="entry name" value="PEPTIDOGLYCAN D,D-TRANSPEPTIDASE"/>
    <property type="match status" value="1"/>
</dbReference>
<dbReference type="InterPro" id="IPR036138">
    <property type="entry name" value="PBP_dimer_sf"/>
</dbReference>
<keyword evidence="10" id="KW-0133">Cell shape</keyword>
<name>A0A3E2TJJ1_9FIRM</name>
<comment type="similarity">
    <text evidence="4 16">Belongs to the class-D beta-lactamase family.</text>
</comment>
<keyword evidence="15" id="KW-0961">Cell wall biogenesis/degradation</keyword>
<feature type="region of interest" description="Disordered" evidence="17">
    <location>
        <begin position="587"/>
        <end position="609"/>
    </location>
</feature>
<feature type="compositionally biased region" description="Polar residues" evidence="17">
    <location>
        <begin position="589"/>
        <end position="605"/>
    </location>
</feature>
<dbReference type="AlphaFoldDB" id="A0A3E2TJJ1"/>
<evidence type="ECO:0000256" key="5">
    <source>
        <dbReference type="ARBA" id="ARBA00012865"/>
    </source>
</evidence>
<evidence type="ECO:0000256" key="9">
    <source>
        <dbReference type="ARBA" id="ARBA00022801"/>
    </source>
</evidence>
<keyword evidence="9 16" id="KW-0378">Hydrolase</keyword>
<reference evidence="21 22" key="1">
    <citation type="submission" date="2018-08" db="EMBL/GenBank/DDBJ databases">
        <title>A genome reference for cultivated species of the human gut microbiota.</title>
        <authorList>
            <person name="Zou Y."/>
            <person name="Xue W."/>
            <person name="Luo G."/>
        </authorList>
    </citation>
    <scope>NUCLEOTIDE SEQUENCE [LARGE SCALE GENOMIC DNA]</scope>
    <source>
        <strain evidence="21 22">OF01-3</strain>
    </source>
</reference>
<evidence type="ECO:0000256" key="3">
    <source>
        <dbReference type="ARBA" id="ARBA00007171"/>
    </source>
</evidence>
<dbReference type="PROSITE" id="PS00337">
    <property type="entry name" value="BETA_LACTAMASE_D"/>
    <property type="match status" value="1"/>
</dbReference>
<sequence>MRKQKERRLIFIEILVIVLMLIIVGRLFSVMISQGDYYRDLSDNRKVKEVDEIASRGNIYDRNGKILATSVPSFAVQIYKDQLLDQKDEKKIKNLDKLVTILEADGVNYTDDFAIKLNSFTYKRDEDYFILGQMPSEVVVSTLIDNGLVNEFLTSVYKDDNVKYETMSTALLALKKRGIDIPAHVSQKDGVLNVKFKDHSENKLRAIGYTKEDNPVDVVINSVGNDRSVLLSILQNSNARLLAYNILENNDLLGNITLKPYVVKADEDLIEKKAKLSKAYPGVTLKSTPANDFYEIVKSSTVADVLTQATVNEDGKYVIPADTLIQQLENKGIYANFETEVITENEDDKNLYTVKINFKNAQAGSPVDELARIADENDLLKPLILSEDVKYLAQNANTKNNIYPSIDISEEDPEKWDYTFNIEKNNFYTYYANKDKVNPRDKVVEVLENEDDAKAILEYLKKINGLEDYSDPEVVGILTIDNQVMRQGNFGYRPINLVYNIDESTVLKIEENIDSTSGIQVDTIPIRSYPNRYLASHILGYMGPIATTEEVDKYVNQRDYLRDEIIGKTGIEESYQDNLKGKNGKSLVTVDSSGNRRQTISQTPSEPGDDLYLSVDIDLQRQAEKSLEGVLEALRKGEMYKSEYGSFMPLRQASHANSGAVVVSNVKTGEVLAMASYPEYDPNLFSTGISQSDWESLQVEEDSGPLVPRPMLNIATQTAVMPGSTFKLVTSLAALENGLDPQAVITDYGYVEVGDQTFNNLAWTEYGITQGEENLYGAIRDSNNYYFYVLALGENPHDGKSIGTKLELNDIRVAAEKLGLDQPTGIEVNIPKETTGNIPSIGKKVEITKAMLQNYLEDRLPVYLKDGVKKSKSEFENDVLEIVNMTSSPSKWTRSKIIDFLDEKGYNAEQSLGEDRAGLADTIKFTYLNQAEWDITDMLNIVIGQGQNSYTPIQMNRAIAGLTNGGYLNKLTLVDKITNHDSGDVLFNNVPQRTRIDLKDKKYLEDIKYGTLLVSQNNKILNQMPVDIGIKTGTAEVEGKNPDGTDYDSYAWMVGFAPYDDPEIAISIVLTQGDTSYNASPIMRDLVSKYFDLDVFISNSGDTKLDADRTELGDSVTNGDEPNINPDELNLDDDDPIRNDNQSQNKTKDTTSN</sequence>
<dbReference type="InterPro" id="IPR001460">
    <property type="entry name" value="PCN-bd_Tpept"/>
</dbReference>
<evidence type="ECO:0000256" key="1">
    <source>
        <dbReference type="ARBA" id="ARBA00004167"/>
    </source>
</evidence>
<evidence type="ECO:0000256" key="7">
    <source>
        <dbReference type="ARBA" id="ARBA00022692"/>
    </source>
</evidence>
<evidence type="ECO:0000256" key="14">
    <source>
        <dbReference type="ARBA" id="ARBA00023251"/>
    </source>
</evidence>
<keyword evidence="11" id="KW-0573">Peptidoglycan synthesis</keyword>
<dbReference type="InterPro" id="IPR002137">
    <property type="entry name" value="Beta-lactam_class-D_AS"/>
</dbReference>
<organism evidence="21 22">
    <name type="scientific">Anaerococcus nagyae</name>
    <dbReference type="NCBI Taxonomy" id="1755241"/>
    <lineage>
        <taxon>Bacteria</taxon>
        <taxon>Bacillati</taxon>
        <taxon>Bacillota</taxon>
        <taxon>Tissierellia</taxon>
        <taxon>Tissierellales</taxon>
        <taxon>Peptoniphilaceae</taxon>
        <taxon>Anaerococcus</taxon>
    </lineage>
</organism>
<keyword evidence="14 16" id="KW-0046">Antibiotic resistance</keyword>
<protein>
    <recommendedName>
        <fullName evidence="5 16">Beta-lactamase</fullName>
        <ecNumber evidence="5 16">3.5.2.6</ecNumber>
    </recommendedName>
</protein>
<dbReference type="RefSeq" id="WP_117520799.1">
    <property type="nucleotide sequence ID" value="NZ_QVEU01000002.1"/>
</dbReference>
<dbReference type="Pfam" id="PF03717">
    <property type="entry name" value="PBP_dimer"/>
    <property type="match status" value="2"/>
</dbReference>
<dbReference type="GO" id="GO:0017001">
    <property type="term" value="P:antibiotic catabolic process"/>
    <property type="evidence" value="ECO:0007669"/>
    <property type="project" value="InterPro"/>
</dbReference>
<dbReference type="OrthoDB" id="9757901at2"/>
<evidence type="ECO:0000256" key="13">
    <source>
        <dbReference type="ARBA" id="ARBA00023136"/>
    </source>
</evidence>
<feature type="transmembrane region" description="Helical" evidence="18">
    <location>
        <begin position="9"/>
        <end position="32"/>
    </location>
</feature>
<keyword evidence="13 18" id="KW-0472">Membrane</keyword>